<proteinExistence type="predicted"/>
<reference evidence="2 3" key="1">
    <citation type="submission" date="2015-01" db="EMBL/GenBank/DDBJ databases">
        <title>Evolution of Trichinella species and genotypes.</title>
        <authorList>
            <person name="Korhonen P.K."/>
            <person name="Edoardo P."/>
            <person name="Giuseppe L.R."/>
            <person name="Gasser R.B."/>
        </authorList>
    </citation>
    <scope>NUCLEOTIDE SEQUENCE [LARGE SCALE GENOMIC DNA]</scope>
    <source>
        <strain evidence="2">ISS3</strain>
    </source>
</reference>
<dbReference type="eggNOG" id="KOG3825">
    <property type="taxonomic scope" value="Eukaryota"/>
</dbReference>
<organism evidence="2 3">
    <name type="scientific">Trichinella spiralis</name>
    <name type="common">Trichina worm</name>
    <dbReference type="NCBI Taxonomy" id="6334"/>
    <lineage>
        <taxon>Eukaryota</taxon>
        <taxon>Metazoa</taxon>
        <taxon>Ecdysozoa</taxon>
        <taxon>Nematoda</taxon>
        <taxon>Enoplea</taxon>
        <taxon>Dorylaimia</taxon>
        <taxon>Trichinellida</taxon>
        <taxon>Trichinellidae</taxon>
        <taxon>Trichinella</taxon>
    </lineage>
</organism>
<feature type="chain" id="PRO_5006874580" evidence="1">
    <location>
        <begin position="29"/>
        <end position="47"/>
    </location>
</feature>
<name>A0A0V1ANA8_TRISP</name>
<feature type="signal peptide" evidence="1">
    <location>
        <begin position="1"/>
        <end position="28"/>
    </location>
</feature>
<accession>A0A0V1ANA8</accession>
<gene>
    <name evidence="2" type="ORF">T01_14638</name>
</gene>
<evidence type="ECO:0000313" key="3">
    <source>
        <dbReference type="Proteomes" id="UP000054776"/>
    </source>
</evidence>
<sequence>MLVNAECLITHIRWIFVLWLGFPRYLEATSKCYNSNGAAEADWDSWW</sequence>
<dbReference type="EMBL" id="JYDH01000515">
    <property type="protein sequence ID" value="KRY26228.1"/>
    <property type="molecule type" value="Genomic_DNA"/>
</dbReference>
<evidence type="ECO:0000256" key="1">
    <source>
        <dbReference type="SAM" id="SignalP"/>
    </source>
</evidence>
<evidence type="ECO:0000313" key="2">
    <source>
        <dbReference type="EMBL" id="KRY26228.1"/>
    </source>
</evidence>
<keyword evidence="1" id="KW-0732">Signal</keyword>
<keyword evidence="3" id="KW-1185">Reference proteome</keyword>
<dbReference type="AlphaFoldDB" id="A0A0V1ANA8"/>
<protein>
    <submittedName>
        <fullName evidence="2">Uncharacterized protein</fullName>
    </submittedName>
</protein>
<dbReference type="InParanoid" id="A0A0V1ANA8"/>
<dbReference type="OrthoDB" id="10268310at2759"/>
<dbReference type="Proteomes" id="UP000054776">
    <property type="component" value="Unassembled WGS sequence"/>
</dbReference>
<comment type="caution">
    <text evidence="2">The sequence shown here is derived from an EMBL/GenBank/DDBJ whole genome shotgun (WGS) entry which is preliminary data.</text>
</comment>